<dbReference type="PANTHER" id="PTHR31987">
    <property type="entry name" value="GLUTAMINASE A-RELATED"/>
    <property type="match status" value="1"/>
</dbReference>
<evidence type="ECO:0000259" key="1">
    <source>
        <dbReference type="Pfam" id="PF16334"/>
    </source>
</evidence>
<dbReference type="AlphaFoldDB" id="A0A1D2N8K0"/>
<dbReference type="InterPro" id="IPR032515">
    <property type="entry name" value="DUF4964"/>
</dbReference>
<dbReference type="InterPro" id="IPR033433">
    <property type="entry name" value="GtaA_N"/>
</dbReference>
<gene>
    <name evidence="4" type="ORF">Ocin01_05084</name>
</gene>
<sequence>MNNCMVYFTTPVDFVFESLSIMKAVFLSALIALFAVSCEGVHQYAATIRPPSYPLAVRAPFSSYWLPHNQLPGNWPTFWQGTTKGWAGIVRVDNQAYTYMGNVQGLTGFIQVAIQKASYITPTQTVFEITAGPVDLTVTFNSPVESQDLERQSIPLSYVFVSAKSTDGQRHSVQVYMDISANGLPATTSKPPSGLSLLPQETSKSGKFAEWADYAQWGNAVLVTSGEATYLGAPDIQVRRQFVLEGKLNNTVDPNFRCISCDFPTMGFAHDLGSVADQAKEVQFVVGHIREENINLMEVAQKALWTHYFADQTAMIEFFFGDVAYAKSHAEEVDNKLLNEAFAEGGQDYADIISLSLRQAYGATEFSGNKTHPLLYQKEISSNGNMQTVDVMYPAAPMWYYMNPLFFQMENGYWPKDYSMHDIGSHYPNATGHPDGVQEDMPVEESANMLLMVANIAFNPKTSVEDAKNYVRSHYPILASWAEYLYFNCLYPVDQLTTDDFIGPTQLNSGLALKGILGLKAFAKISELIEETNATQFYDNAVASFIPIWYNESLHTSGTHLKMEYNVTDGYQFKYNAFQDKLLNFSVVPDDVYKLEAEFYLTKEEAYGIPFVFTHDYTKSDWEMWTAAAFGDASPTLRSNVIANMAKYLRETPSRVAFSDWYNTATARHNGFQCRPVVGGHFALLARGPYFG</sequence>
<dbReference type="InterPro" id="IPR032514">
    <property type="entry name" value="GtaA_central"/>
</dbReference>
<comment type="caution">
    <text evidence="4">The sequence shown here is derived from an EMBL/GenBank/DDBJ whole genome shotgun (WGS) entry which is preliminary data.</text>
</comment>
<evidence type="ECO:0000313" key="5">
    <source>
        <dbReference type="Proteomes" id="UP000094527"/>
    </source>
</evidence>
<proteinExistence type="predicted"/>
<dbReference type="STRING" id="48709.A0A1D2N8K0"/>
<name>A0A1D2N8K0_ORCCI</name>
<dbReference type="InterPro" id="IPR052743">
    <property type="entry name" value="Glutaminase_GtaA"/>
</dbReference>
<feature type="domain" description="Glutaminase A central" evidence="2">
    <location>
        <begin position="346"/>
        <end position="685"/>
    </location>
</feature>
<dbReference type="Pfam" id="PF17168">
    <property type="entry name" value="DUF5127"/>
    <property type="match status" value="1"/>
</dbReference>
<dbReference type="Pfam" id="PF16335">
    <property type="entry name" value="GtaA_6_Hairpin"/>
    <property type="match status" value="1"/>
</dbReference>
<keyword evidence="5" id="KW-1185">Reference proteome</keyword>
<protein>
    <recommendedName>
        <fullName evidence="6">Glutaminase A</fullName>
    </recommendedName>
</protein>
<dbReference type="EMBL" id="LJIJ01000146">
    <property type="protein sequence ID" value="ODN01574.1"/>
    <property type="molecule type" value="Genomic_DNA"/>
</dbReference>
<feature type="domain" description="DUF4964" evidence="1">
    <location>
        <begin position="46"/>
        <end position="102"/>
    </location>
</feature>
<accession>A0A1D2N8K0</accession>
<evidence type="ECO:0008006" key="6">
    <source>
        <dbReference type="Google" id="ProtNLM"/>
    </source>
</evidence>
<reference evidence="4 5" key="1">
    <citation type="journal article" date="2016" name="Genome Biol. Evol.">
        <title>Gene Family Evolution Reflects Adaptation to Soil Environmental Stressors in the Genome of the Collembolan Orchesella cincta.</title>
        <authorList>
            <person name="Faddeeva-Vakhrusheva A."/>
            <person name="Derks M.F."/>
            <person name="Anvar S.Y."/>
            <person name="Agamennone V."/>
            <person name="Suring W."/>
            <person name="Smit S."/>
            <person name="van Straalen N.M."/>
            <person name="Roelofs D."/>
        </authorList>
    </citation>
    <scope>NUCLEOTIDE SEQUENCE [LARGE SCALE GENOMIC DNA]</scope>
    <source>
        <tissue evidence="4">Mixed pool</tissue>
    </source>
</reference>
<dbReference type="Pfam" id="PF16334">
    <property type="entry name" value="DUF4964"/>
    <property type="match status" value="1"/>
</dbReference>
<dbReference type="OMA" id="WAGMIRV"/>
<evidence type="ECO:0000313" key="4">
    <source>
        <dbReference type="EMBL" id="ODN01574.1"/>
    </source>
</evidence>
<feature type="domain" description="Glutaminase A N-terminal" evidence="3">
    <location>
        <begin position="123"/>
        <end position="339"/>
    </location>
</feature>
<evidence type="ECO:0000259" key="3">
    <source>
        <dbReference type="Pfam" id="PF17168"/>
    </source>
</evidence>
<evidence type="ECO:0000259" key="2">
    <source>
        <dbReference type="Pfam" id="PF16335"/>
    </source>
</evidence>
<dbReference type="Proteomes" id="UP000094527">
    <property type="component" value="Unassembled WGS sequence"/>
</dbReference>
<dbReference type="PANTHER" id="PTHR31987:SF14">
    <property type="entry name" value="PUTATIVE (AFU_ORTHOLOGUE AFUA_6G09910)-RELATED"/>
    <property type="match status" value="1"/>
</dbReference>
<organism evidence="4 5">
    <name type="scientific">Orchesella cincta</name>
    <name type="common">Springtail</name>
    <name type="synonym">Podura cincta</name>
    <dbReference type="NCBI Taxonomy" id="48709"/>
    <lineage>
        <taxon>Eukaryota</taxon>
        <taxon>Metazoa</taxon>
        <taxon>Ecdysozoa</taxon>
        <taxon>Arthropoda</taxon>
        <taxon>Hexapoda</taxon>
        <taxon>Collembola</taxon>
        <taxon>Entomobryomorpha</taxon>
        <taxon>Entomobryoidea</taxon>
        <taxon>Orchesellidae</taxon>
        <taxon>Orchesellinae</taxon>
        <taxon>Orchesella</taxon>
    </lineage>
</organism>
<dbReference type="OrthoDB" id="3918848at2759"/>